<dbReference type="GO" id="GO:0005829">
    <property type="term" value="C:cytosol"/>
    <property type="evidence" value="ECO:0007669"/>
    <property type="project" value="TreeGrafter"/>
</dbReference>
<dbReference type="CDD" id="cd08646">
    <property type="entry name" value="FMT_core_Met-tRNA-FMT_N"/>
    <property type="match status" value="1"/>
</dbReference>
<dbReference type="EC" id="2.1.2.9" evidence="1"/>
<dbReference type="Pfam" id="PF00551">
    <property type="entry name" value="Formyl_trans_N"/>
    <property type="match status" value="1"/>
</dbReference>
<dbReference type="PANTHER" id="PTHR11138:SF5">
    <property type="entry name" value="METHIONYL-TRNA FORMYLTRANSFERASE, MITOCHONDRIAL"/>
    <property type="match status" value="1"/>
</dbReference>
<dbReference type="InterPro" id="IPR002376">
    <property type="entry name" value="Formyl_transf_N"/>
</dbReference>
<evidence type="ECO:0000313" key="4">
    <source>
        <dbReference type="Proteomes" id="UP000178558"/>
    </source>
</evidence>
<evidence type="ECO:0000256" key="1">
    <source>
        <dbReference type="ARBA" id="ARBA00012261"/>
    </source>
</evidence>
<dbReference type="PANTHER" id="PTHR11138">
    <property type="entry name" value="METHIONYL-TRNA FORMYLTRANSFERASE"/>
    <property type="match status" value="1"/>
</dbReference>
<dbReference type="InterPro" id="IPR036477">
    <property type="entry name" value="Formyl_transf_N_sf"/>
</dbReference>
<reference evidence="3 4" key="1">
    <citation type="journal article" date="2016" name="Nat. Commun.">
        <title>Thousands of microbial genomes shed light on interconnected biogeochemical processes in an aquifer system.</title>
        <authorList>
            <person name="Anantharaman K."/>
            <person name="Brown C.T."/>
            <person name="Hug L.A."/>
            <person name="Sharon I."/>
            <person name="Castelle C.J."/>
            <person name="Probst A.J."/>
            <person name="Thomas B.C."/>
            <person name="Singh A."/>
            <person name="Wilkins M.J."/>
            <person name="Karaoz U."/>
            <person name="Brodie E.L."/>
            <person name="Williams K.H."/>
            <person name="Hubbard S.S."/>
            <person name="Banfield J.F."/>
        </authorList>
    </citation>
    <scope>NUCLEOTIDE SEQUENCE [LARGE SCALE GENOMIC DNA]</scope>
</reference>
<dbReference type="InterPro" id="IPR041711">
    <property type="entry name" value="Met-tRNA-FMT_N"/>
</dbReference>
<dbReference type="SUPFAM" id="SSF53328">
    <property type="entry name" value="Formyltransferase"/>
    <property type="match status" value="1"/>
</dbReference>
<dbReference type="AlphaFoldDB" id="A0A1F7J510"/>
<evidence type="ECO:0000259" key="2">
    <source>
        <dbReference type="Pfam" id="PF00551"/>
    </source>
</evidence>
<name>A0A1F7J510_9BACT</name>
<dbReference type="Gene3D" id="3.40.50.12230">
    <property type="match status" value="1"/>
</dbReference>
<organism evidence="3 4">
    <name type="scientific">Candidatus Roizmanbacteria bacterium RIFCSPLOWO2_01_FULL_40_42</name>
    <dbReference type="NCBI Taxonomy" id="1802066"/>
    <lineage>
        <taxon>Bacteria</taxon>
        <taxon>Candidatus Roizmaniibacteriota</taxon>
    </lineage>
</organism>
<accession>A0A1F7J510</accession>
<protein>
    <recommendedName>
        <fullName evidence="1">methionyl-tRNA formyltransferase</fullName>
        <ecNumber evidence="1">2.1.2.9</ecNumber>
    </recommendedName>
</protein>
<dbReference type="EMBL" id="MGAQ01000012">
    <property type="protein sequence ID" value="OGK50714.1"/>
    <property type="molecule type" value="Genomic_DNA"/>
</dbReference>
<evidence type="ECO:0000313" key="3">
    <source>
        <dbReference type="EMBL" id="OGK50714.1"/>
    </source>
</evidence>
<dbReference type="Proteomes" id="UP000178558">
    <property type="component" value="Unassembled WGS sequence"/>
</dbReference>
<proteinExistence type="predicted"/>
<feature type="domain" description="Formyl transferase N-terminal" evidence="2">
    <location>
        <begin position="16"/>
        <end position="180"/>
    </location>
</feature>
<dbReference type="GO" id="GO:0004479">
    <property type="term" value="F:methionyl-tRNA formyltransferase activity"/>
    <property type="evidence" value="ECO:0007669"/>
    <property type="project" value="UniProtKB-EC"/>
</dbReference>
<sequence>MKKLKLIYFGSTASSAWFLEQLLTEIDFPVEIIGVVSQPDKPVGRKRILTMSPVKQIAQKHTIPVYSYQQEGLIEKLEKADLALLLFFGNIIPESMLDLPQHGFWNIHFSALPKYRGGYPFVYSLMMGDSSLTVSIFQMGERLDQGPIVVKKEFPLSSTIRRMELEKKCAKVSIELFKKAIILLQQDKIKYHEQDHSQATYTKLLKKDDGFISVESVRKALQGKSLTLHELPSALRNYIEKNNLSNAKYDSKTVFNIFRGLHPSPGLWTKLAIKGKEQRLKITDMDLENEKVVIKKVQLEGKNEVDYSTFSKAYGITL</sequence>
<gene>
    <name evidence="3" type="ORF">A3B50_04410</name>
</gene>
<comment type="caution">
    <text evidence="3">The sequence shown here is derived from an EMBL/GenBank/DDBJ whole genome shotgun (WGS) entry which is preliminary data.</text>
</comment>